<evidence type="ECO:0000256" key="1">
    <source>
        <dbReference type="SAM" id="MobiDB-lite"/>
    </source>
</evidence>
<name>A0A498II13_MALDO</name>
<evidence type="ECO:0000313" key="2">
    <source>
        <dbReference type="EMBL" id="RXH83238.1"/>
    </source>
</evidence>
<feature type="region of interest" description="Disordered" evidence="1">
    <location>
        <begin position="13"/>
        <end position="46"/>
    </location>
</feature>
<organism evidence="2 3">
    <name type="scientific">Malus domestica</name>
    <name type="common">Apple</name>
    <name type="synonym">Pyrus malus</name>
    <dbReference type="NCBI Taxonomy" id="3750"/>
    <lineage>
        <taxon>Eukaryota</taxon>
        <taxon>Viridiplantae</taxon>
        <taxon>Streptophyta</taxon>
        <taxon>Embryophyta</taxon>
        <taxon>Tracheophyta</taxon>
        <taxon>Spermatophyta</taxon>
        <taxon>Magnoliopsida</taxon>
        <taxon>eudicotyledons</taxon>
        <taxon>Gunneridae</taxon>
        <taxon>Pentapetalae</taxon>
        <taxon>rosids</taxon>
        <taxon>fabids</taxon>
        <taxon>Rosales</taxon>
        <taxon>Rosaceae</taxon>
        <taxon>Amygdaloideae</taxon>
        <taxon>Maleae</taxon>
        <taxon>Malus</taxon>
    </lineage>
</organism>
<proteinExistence type="predicted"/>
<feature type="compositionally biased region" description="Basic and acidic residues" evidence="1">
    <location>
        <begin position="16"/>
        <end position="29"/>
    </location>
</feature>
<reference evidence="2 3" key="1">
    <citation type="submission" date="2018-10" db="EMBL/GenBank/DDBJ databases">
        <title>A high-quality apple genome assembly.</title>
        <authorList>
            <person name="Hu J."/>
        </authorList>
    </citation>
    <scope>NUCLEOTIDE SEQUENCE [LARGE SCALE GENOMIC DNA]</scope>
    <source>
        <strain evidence="3">cv. HFTH1</strain>
        <tissue evidence="2">Young leaf</tissue>
    </source>
</reference>
<accession>A0A498II13</accession>
<comment type="caution">
    <text evidence="2">The sequence shown here is derived from an EMBL/GenBank/DDBJ whole genome shotgun (WGS) entry which is preliminary data.</text>
</comment>
<dbReference type="Proteomes" id="UP000290289">
    <property type="component" value="Chromosome 11"/>
</dbReference>
<dbReference type="EMBL" id="RDQH01000337">
    <property type="protein sequence ID" value="RXH83238.1"/>
    <property type="molecule type" value="Genomic_DNA"/>
</dbReference>
<protein>
    <submittedName>
        <fullName evidence="2">Uncharacterized protein</fullName>
    </submittedName>
</protein>
<evidence type="ECO:0000313" key="3">
    <source>
        <dbReference type="Proteomes" id="UP000290289"/>
    </source>
</evidence>
<sequence length="127" mass="14437">MRYEIVIRPTINTGRDGTEWDETGRDKMRQNGKGAKMPLDGNKEEKEGDEEVIILCSTDMKRVVPKDEVKRKFNQNSSHGTTRSTGLLHLTSNLQLQQQQQSLFPLSGAGYVNPRMPLRSVLCHVLR</sequence>
<dbReference type="AlphaFoldDB" id="A0A498II13"/>
<keyword evidence="3" id="KW-1185">Reference proteome</keyword>
<gene>
    <name evidence="2" type="ORF">DVH24_003736</name>
</gene>